<dbReference type="InterPro" id="IPR011701">
    <property type="entry name" value="MFS"/>
</dbReference>
<dbReference type="PANTHER" id="PTHR11360:SF284">
    <property type="entry name" value="EG:103B4.3 PROTEIN-RELATED"/>
    <property type="match status" value="1"/>
</dbReference>
<protein>
    <submittedName>
        <fullName evidence="8">MFS family permease</fullName>
    </submittedName>
</protein>
<evidence type="ECO:0000256" key="1">
    <source>
        <dbReference type="ARBA" id="ARBA00004651"/>
    </source>
</evidence>
<dbReference type="Pfam" id="PF07690">
    <property type="entry name" value="MFS_1"/>
    <property type="match status" value="1"/>
</dbReference>
<feature type="transmembrane region" description="Helical" evidence="6">
    <location>
        <begin position="420"/>
        <end position="440"/>
    </location>
</feature>
<evidence type="ECO:0000313" key="9">
    <source>
        <dbReference type="Proteomes" id="UP000580474"/>
    </source>
</evidence>
<comment type="caution">
    <text evidence="8">The sequence shown here is derived from an EMBL/GenBank/DDBJ whole genome shotgun (WGS) entry which is preliminary data.</text>
</comment>
<feature type="transmembrane region" description="Helical" evidence="6">
    <location>
        <begin position="212"/>
        <end position="234"/>
    </location>
</feature>
<sequence length="479" mass="49381">MAADRPESRETDNRDHSGGAPPPVTRTVATSAGTGPPPGSAPPGSAPPGSGSGQRQAWLIWGAAVVTYLAAVFHRGTLGVAGPLAIERFEVGPAALSAFTVLQVGIYAAMQIPTGLLVDRFGSRRILTAAVLLLGCGQLLFALATSYPMGLLARGVLGVGDALTWVSILRLVATRFSARQYALVATFSAALGALGGVAATFPLTALLGALGWTWTFLLVGGITAAYAAVTAGVVRDVPGTTSRGEDASDILRKVRSAWAIPGTRLAFWAHFGTMFVPNALSLLWGYPYLVEGVGVPPATASVVLSLLIIGQVAGGPLVGAIIGRFPACRMPIVLGYLGGNGLAWLVLLSFARPPLAVVCAAFLVFAMGGPVSSIAFALVRDYNPISQVGTATGIANVGGHSATALSVLSVGVVLELVGGYRVALLALVAVLLLSAFRTAVWWRRTRAAVLTAQDRGEPVPVLVRRRRWDLAEAEPAPAT</sequence>
<accession>A0A840NE80</accession>
<feature type="transmembrane region" description="Helical" evidence="6">
    <location>
        <begin position="151"/>
        <end position="169"/>
    </location>
</feature>
<feature type="transmembrane region" description="Helical" evidence="6">
    <location>
        <begin position="181"/>
        <end position="206"/>
    </location>
</feature>
<proteinExistence type="predicted"/>
<reference evidence="8 9" key="1">
    <citation type="submission" date="2020-08" db="EMBL/GenBank/DDBJ databases">
        <title>Sequencing the genomes of 1000 actinobacteria strains.</title>
        <authorList>
            <person name="Klenk H.-P."/>
        </authorList>
    </citation>
    <scope>NUCLEOTIDE SEQUENCE [LARGE SCALE GENOMIC DNA]</scope>
    <source>
        <strain evidence="8 9">DSM 45582</strain>
    </source>
</reference>
<keyword evidence="9" id="KW-1185">Reference proteome</keyword>
<feature type="region of interest" description="Disordered" evidence="5">
    <location>
        <begin position="1"/>
        <end position="53"/>
    </location>
</feature>
<dbReference type="CDD" id="cd06174">
    <property type="entry name" value="MFS"/>
    <property type="match status" value="1"/>
</dbReference>
<feature type="transmembrane region" description="Helical" evidence="6">
    <location>
        <begin position="330"/>
        <end position="349"/>
    </location>
</feature>
<evidence type="ECO:0000256" key="4">
    <source>
        <dbReference type="ARBA" id="ARBA00023136"/>
    </source>
</evidence>
<dbReference type="PANTHER" id="PTHR11360">
    <property type="entry name" value="MONOCARBOXYLATE TRANSPORTER"/>
    <property type="match status" value="1"/>
</dbReference>
<gene>
    <name evidence="8" type="ORF">BJ969_003744</name>
</gene>
<evidence type="ECO:0000256" key="3">
    <source>
        <dbReference type="ARBA" id="ARBA00022989"/>
    </source>
</evidence>
<comment type="subcellular location">
    <subcellularLocation>
        <location evidence="1">Cell membrane</location>
        <topology evidence="1">Multi-pass membrane protein</topology>
    </subcellularLocation>
</comment>
<dbReference type="SUPFAM" id="SSF103473">
    <property type="entry name" value="MFS general substrate transporter"/>
    <property type="match status" value="1"/>
</dbReference>
<feature type="compositionally biased region" description="Basic and acidic residues" evidence="5">
    <location>
        <begin position="1"/>
        <end position="17"/>
    </location>
</feature>
<keyword evidence="3 6" id="KW-1133">Transmembrane helix</keyword>
<feature type="transmembrane region" description="Helical" evidence="6">
    <location>
        <begin position="94"/>
        <end position="114"/>
    </location>
</feature>
<dbReference type="InterPro" id="IPR036259">
    <property type="entry name" value="MFS_trans_sf"/>
</dbReference>
<dbReference type="AlphaFoldDB" id="A0A840NE80"/>
<feature type="transmembrane region" description="Helical" evidence="6">
    <location>
        <begin position="355"/>
        <end position="379"/>
    </location>
</feature>
<name>A0A840NE80_9PSEU</name>
<keyword evidence="4 6" id="KW-0472">Membrane</keyword>
<evidence type="ECO:0000256" key="5">
    <source>
        <dbReference type="SAM" id="MobiDB-lite"/>
    </source>
</evidence>
<evidence type="ECO:0000259" key="7">
    <source>
        <dbReference type="PROSITE" id="PS50850"/>
    </source>
</evidence>
<feature type="transmembrane region" description="Helical" evidence="6">
    <location>
        <begin position="265"/>
        <end position="286"/>
    </location>
</feature>
<feature type="transmembrane region" description="Helical" evidence="6">
    <location>
        <begin position="298"/>
        <end position="323"/>
    </location>
</feature>
<dbReference type="GO" id="GO:0005886">
    <property type="term" value="C:plasma membrane"/>
    <property type="evidence" value="ECO:0007669"/>
    <property type="project" value="UniProtKB-SubCell"/>
</dbReference>
<dbReference type="Gene3D" id="1.20.1250.20">
    <property type="entry name" value="MFS general substrate transporter like domains"/>
    <property type="match status" value="2"/>
</dbReference>
<organism evidence="8 9">
    <name type="scientific">Saccharopolyspora gloriosae</name>
    <dbReference type="NCBI Taxonomy" id="455344"/>
    <lineage>
        <taxon>Bacteria</taxon>
        <taxon>Bacillati</taxon>
        <taxon>Actinomycetota</taxon>
        <taxon>Actinomycetes</taxon>
        <taxon>Pseudonocardiales</taxon>
        <taxon>Pseudonocardiaceae</taxon>
        <taxon>Saccharopolyspora</taxon>
    </lineage>
</organism>
<dbReference type="InterPro" id="IPR020846">
    <property type="entry name" value="MFS_dom"/>
</dbReference>
<dbReference type="InterPro" id="IPR050327">
    <property type="entry name" value="Proton-linked_MCT"/>
</dbReference>
<dbReference type="Proteomes" id="UP000580474">
    <property type="component" value="Unassembled WGS sequence"/>
</dbReference>
<keyword evidence="2 6" id="KW-0812">Transmembrane</keyword>
<evidence type="ECO:0000256" key="2">
    <source>
        <dbReference type="ARBA" id="ARBA00022692"/>
    </source>
</evidence>
<evidence type="ECO:0000256" key="6">
    <source>
        <dbReference type="SAM" id="Phobius"/>
    </source>
</evidence>
<dbReference type="GO" id="GO:0022857">
    <property type="term" value="F:transmembrane transporter activity"/>
    <property type="evidence" value="ECO:0007669"/>
    <property type="project" value="InterPro"/>
</dbReference>
<dbReference type="EMBL" id="JACHIV010000001">
    <property type="protein sequence ID" value="MBB5070656.1"/>
    <property type="molecule type" value="Genomic_DNA"/>
</dbReference>
<feature type="transmembrane region" description="Helical" evidence="6">
    <location>
        <begin position="57"/>
        <end position="74"/>
    </location>
</feature>
<evidence type="ECO:0000313" key="8">
    <source>
        <dbReference type="EMBL" id="MBB5070656.1"/>
    </source>
</evidence>
<feature type="transmembrane region" description="Helical" evidence="6">
    <location>
        <begin position="391"/>
        <end position="414"/>
    </location>
</feature>
<dbReference type="PROSITE" id="PS50850">
    <property type="entry name" value="MFS"/>
    <property type="match status" value="1"/>
</dbReference>
<feature type="transmembrane region" description="Helical" evidence="6">
    <location>
        <begin position="126"/>
        <end position="145"/>
    </location>
</feature>
<feature type="compositionally biased region" description="Pro residues" evidence="5">
    <location>
        <begin position="35"/>
        <end position="46"/>
    </location>
</feature>
<feature type="domain" description="Major facilitator superfamily (MFS) profile" evidence="7">
    <location>
        <begin position="60"/>
        <end position="446"/>
    </location>
</feature>